<keyword evidence="2" id="KW-1185">Reference proteome</keyword>
<sequence length="141" mass="15591">MRLELPGCRLFVTEGTLVVEWRGFSQLDVPMDRCASVSVRPHGQDGGVQIAFRFLPGQQVTAGLVMVRVDVPAQFTERAGWFVGELRRVYGIEDVTAAATEEEPLRRVPRDSAEWVTAPAGVSSEVLYREVFERLAADPAS</sequence>
<name>A0A917Y6S0_9ACTN</name>
<protein>
    <submittedName>
        <fullName evidence="1">Uncharacterized protein</fullName>
    </submittedName>
</protein>
<organism evidence="1 2">
    <name type="scientific">Streptomyces albiflavescens</name>
    <dbReference type="NCBI Taxonomy" id="1623582"/>
    <lineage>
        <taxon>Bacteria</taxon>
        <taxon>Bacillati</taxon>
        <taxon>Actinomycetota</taxon>
        <taxon>Actinomycetes</taxon>
        <taxon>Kitasatosporales</taxon>
        <taxon>Streptomycetaceae</taxon>
        <taxon>Streptomyces</taxon>
    </lineage>
</organism>
<comment type="caution">
    <text evidence="1">The sequence shown here is derived from an EMBL/GenBank/DDBJ whole genome shotgun (WGS) entry which is preliminary data.</text>
</comment>
<reference evidence="1 2" key="1">
    <citation type="journal article" date="2014" name="Int. J. Syst. Evol. Microbiol.">
        <title>Complete genome sequence of Corynebacterium casei LMG S-19264T (=DSM 44701T), isolated from a smear-ripened cheese.</title>
        <authorList>
            <consortium name="US DOE Joint Genome Institute (JGI-PGF)"/>
            <person name="Walter F."/>
            <person name="Albersmeier A."/>
            <person name="Kalinowski J."/>
            <person name="Ruckert C."/>
        </authorList>
    </citation>
    <scope>NUCLEOTIDE SEQUENCE [LARGE SCALE GENOMIC DNA]</scope>
    <source>
        <strain evidence="1 2">CGMCC 4.7111</strain>
    </source>
</reference>
<gene>
    <name evidence="1" type="ORF">GCM10011579_051330</name>
</gene>
<dbReference type="AlphaFoldDB" id="A0A917Y6S0"/>
<dbReference type="Proteomes" id="UP000600365">
    <property type="component" value="Unassembled WGS sequence"/>
</dbReference>
<dbReference type="EMBL" id="BMMM01000009">
    <property type="protein sequence ID" value="GGN73310.1"/>
    <property type="molecule type" value="Genomic_DNA"/>
</dbReference>
<evidence type="ECO:0000313" key="2">
    <source>
        <dbReference type="Proteomes" id="UP000600365"/>
    </source>
</evidence>
<accession>A0A917Y6S0</accession>
<evidence type="ECO:0000313" key="1">
    <source>
        <dbReference type="EMBL" id="GGN73310.1"/>
    </source>
</evidence>
<proteinExistence type="predicted"/>